<dbReference type="EMBL" id="CAID01000001">
    <property type="protein sequence ID" value="CEF96704.1"/>
    <property type="molecule type" value="Genomic_DNA"/>
</dbReference>
<reference evidence="1 2" key="2">
    <citation type="journal article" date="2014" name="BMC Genomics">
        <title>An improved genome of the model marine alga Ostreococcus tauri unfolds by assessing Illumina de novo assemblies.</title>
        <authorList>
            <person name="Blanc-Mathieu R."/>
            <person name="Verhelst B."/>
            <person name="Derelle E."/>
            <person name="Rombauts S."/>
            <person name="Bouget F.Y."/>
            <person name="Carre I."/>
            <person name="Chateau A."/>
            <person name="Eyre-Walker A."/>
            <person name="Grimsley N."/>
            <person name="Moreau H."/>
            <person name="Piegu B."/>
            <person name="Rivals E."/>
            <person name="Schackwitz W."/>
            <person name="Van de Peer Y."/>
            <person name="Piganeau G."/>
        </authorList>
    </citation>
    <scope>NUCLEOTIDE SEQUENCE [LARGE SCALE GENOMIC DNA]</scope>
    <source>
        <strain evidence="2">OTTH 0595 / CCAP 157/2 / RCC745</strain>
    </source>
</reference>
<dbReference type="GeneID" id="34945519"/>
<reference evidence="2" key="1">
    <citation type="journal article" date="2006" name="Proc. Natl. Acad. Sci. U.S.A.">
        <title>Genome analysis of the smallest free-living eukaryote Ostreococcus tauri unveils many unique features.</title>
        <authorList>
            <person name="Derelle E."/>
            <person name="Ferraz C."/>
            <person name="Rombauts S."/>
            <person name="Rouze P."/>
            <person name="Worden A.Z."/>
            <person name="Robbens S."/>
            <person name="Partensky F."/>
            <person name="Degroeve S."/>
            <person name="Echeynie S."/>
            <person name="Cooke R."/>
            <person name="Saeys Y."/>
            <person name="Wuyts J."/>
            <person name="Jabbari K."/>
            <person name="Bowler C."/>
            <person name="Panaud O."/>
            <person name="Piegu B."/>
            <person name="Ball S.G."/>
            <person name="Ral J.-P."/>
            <person name="Bouget F.-Y."/>
            <person name="Piganeau G."/>
            <person name="De Baets B."/>
            <person name="Picard A."/>
            <person name="Delseny M."/>
            <person name="Demaille J."/>
            <person name="Van de Peer Y."/>
            <person name="Moreau H."/>
        </authorList>
    </citation>
    <scope>NUCLEOTIDE SEQUENCE [LARGE SCALE GENOMIC DNA]</scope>
    <source>
        <strain evidence="2">OTTH 0595 / CCAP 157/2 / RCC745</strain>
    </source>
</reference>
<dbReference type="Proteomes" id="UP000009170">
    <property type="component" value="Unassembled WGS sequence"/>
</dbReference>
<dbReference type="InParanoid" id="A0A090M3W2"/>
<evidence type="ECO:0000313" key="2">
    <source>
        <dbReference type="Proteomes" id="UP000009170"/>
    </source>
</evidence>
<name>A0A090M3W2_OSTTA</name>
<protein>
    <submittedName>
        <fullName evidence="1">Unnamed product</fullName>
    </submittedName>
</protein>
<comment type="caution">
    <text evidence="1">The sequence shown here is derived from an EMBL/GenBank/DDBJ whole genome shotgun (WGS) entry which is preliminary data.</text>
</comment>
<dbReference type="AlphaFoldDB" id="A0A090M3W2"/>
<accession>A0A090M3W2</accession>
<dbReference type="KEGG" id="ota:OT_ostta01g03510"/>
<dbReference type="RefSeq" id="XP_022838251.1">
    <property type="nucleotide sequence ID" value="XM_022985366.1"/>
</dbReference>
<evidence type="ECO:0000313" key="1">
    <source>
        <dbReference type="EMBL" id="CEF96704.1"/>
    </source>
</evidence>
<keyword evidence="2" id="KW-1185">Reference proteome</keyword>
<gene>
    <name evidence="1" type="ORF">OT_ostta01g03510</name>
</gene>
<sequence length="56" mass="6388">MATGGSRWRGHDGGSANAIWANSMECVGGWFRALHFKTFMDARRRVVKRRRRDAHG</sequence>
<proteinExistence type="predicted"/>
<organism evidence="1 2">
    <name type="scientific">Ostreococcus tauri</name>
    <name type="common">Marine green alga</name>
    <dbReference type="NCBI Taxonomy" id="70448"/>
    <lineage>
        <taxon>Eukaryota</taxon>
        <taxon>Viridiplantae</taxon>
        <taxon>Chlorophyta</taxon>
        <taxon>Mamiellophyceae</taxon>
        <taxon>Mamiellales</taxon>
        <taxon>Bathycoccaceae</taxon>
        <taxon>Ostreococcus</taxon>
    </lineage>
</organism>